<dbReference type="RefSeq" id="WP_126143006.1">
    <property type="nucleotide sequence ID" value="NZ_RXHU01000062.1"/>
</dbReference>
<keyword evidence="1" id="KW-0808">Transferase</keyword>
<dbReference type="Proteomes" id="UP000276128">
    <property type="component" value="Unassembled WGS sequence"/>
</dbReference>
<keyword evidence="1" id="KW-0548">Nucleotidyltransferase</keyword>
<dbReference type="PANTHER" id="PTHR42866:SF1">
    <property type="entry name" value="SPORE COAT POLYSACCHARIDE BIOSYNTHESIS PROTEIN SPSF"/>
    <property type="match status" value="1"/>
</dbReference>
<dbReference type="Gene3D" id="3.90.550.10">
    <property type="entry name" value="Spore Coat Polysaccharide Biosynthesis Protein SpsA, Chain A"/>
    <property type="match status" value="1"/>
</dbReference>
<dbReference type="OrthoDB" id="9815559at2"/>
<accession>A0A430JA84</accession>
<reference evidence="1 2" key="1">
    <citation type="submission" date="2018-12" db="EMBL/GenBank/DDBJ databases">
        <title>Bacillus ochoae sp. nov., Paenibacillus whitsoniae sp. nov., Paenibacillus spiritus sp. nov. Isolated from the Mars Exploration Rover during spacecraft assembly.</title>
        <authorList>
            <person name="Seuylemezian A."/>
            <person name="Vaishampayan P."/>
        </authorList>
    </citation>
    <scope>NUCLEOTIDE SEQUENCE [LARGE SCALE GENOMIC DNA]</scope>
    <source>
        <strain evidence="1 2">MER 54</strain>
    </source>
</reference>
<dbReference type="AlphaFoldDB" id="A0A430JA84"/>
<comment type="caution">
    <text evidence="1">The sequence shown here is derived from an EMBL/GenBank/DDBJ whole genome shotgun (WGS) entry which is preliminary data.</text>
</comment>
<dbReference type="InterPro" id="IPR029044">
    <property type="entry name" value="Nucleotide-diphossugar_trans"/>
</dbReference>
<dbReference type="PANTHER" id="PTHR42866">
    <property type="entry name" value="3-DEOXY-MANNO-OCTULOSONATE CYTIDYLYLTRANSFERASE"/>
    <property type="match status" value="1"/>
</dbReference>
<gene>
    <name evidence="1" type="ORF">EJQ19_20015</name>
</gene>
<protein>
    <submittedName>
        <fullName evidence="1">Acylneuraminate cytidylyltransferase</fullName>
    </submittedName>
</protein>
<dbReference type="GO" id="GO:0005829">
    <property type="term" value="C:cytosol"/>
    <property type="evidence" value="ECO:0007669"/>
    <property type="project" value="TreeGrafter"/>
</dbReference>
<sequence>MKTVMIIQARMGSSRLPGKVLLPLGKTVVLDYVVQRCRNVQGVDEVIVATSVLAPDDAIAAWCEQNEVICFRGSEDDVLSRYYMCAAAYDPDYVIRVTADCPFVDYEMASGLIQQMKQERVDILDLVGDVPRGLTVEIVAFSALETMYNVGKELRHREHVTYYAYEHREQFTRKSYPVSTPLLHPELRITLDTEEDYALCKRIGDHFRDNMLVSSEDVVEFLLQNPDVAALNAHIEQKPVV</sequence>
<dbReference type="SUPFAM" id="SSF53448">
    <property type="entry name" value="Nucleotide-diphospho-sugar transferases"/>
    <property type="match status" value="1"/>
</dbReference>
<proteinExistence type="predicted"/>
<organism evidence="1 2">
    <name type="scientific">Paenibacillus whitsoniae</name>
    <dbReference type="NCBI Taxonomy" id="2496558"/>
    <lineage>
        <taxon>Bacteria</taxon>
        <taxon>Bacillati</taxon>
        <taxon>Bacillota</taxon>
        <taxon>Bacilli</taxon>
        <taxon>Bacillales</taxon>
        <taxon>Paenibacillaceae</taxon>
        <taxon>Paenibacillus</taxon>
    </lineage>
</organism>
<name>A0A430JA84_9BACL</name>
<evidence type="ECO:0000313" key="2">
    <source>
        <dbReference type="Proteomes" id="UP000276128"/>
    </source>
</evidence>
<dbReference type="CDD" id="cd02518">
    <property type="entry name" value="GT2_SpsF"/>
    <property type="match status" value="1"/>
</dbReference>
<dbReference type="GO" id="GO:0016779">
    <property type="term" value="F:nucleotidyltransferase activity"/>
    <property type="evidence" value="ECO:0007669"/>
    <property type="project" value="UniProtKB-KW"/>
</dbReference>
<dbReference type="InterPro" id="IPR003329">
    <property type="entry name" value="Cytidylyl_trans"/>
</dbReference>
<dbReference type="Pfam" id="PF02348">
    <property type="entry name" value="CTP_transf_3"/>
    <property type="match status" value="1"/>
</dbReference>
<keyword evidence="2" id="KW-1185">Reference proteome</keyword>
<evidence type="ECO:0000313" key="1">
    <source>
        <dbReference type="EMBL" id="RTE07934.1"/>
    </source>
</evidence>
<dbReference type="EMBL" id="RXHU01000062">
    <property type="protein sequence ID" value="RTE07934.1"/>
    <property type="molecule type" value="Genomic_DNA"/>
</dbReference>